<comment type="caution">
    <text evidence="2">The sequence shown here is derived from an EMBL/GenBank/DDBJ whole genome shotgun (WGS) entry which is preliminary data.</text>
</comment>
<sequence length="86" mass="9605">MFVLGQDESAVHTAMTLLNFTDDVDLLLNGREPEWDDETDELLRAHLIERVAPDVVGTEQTATSSADWPSRMTRNASTWAGPRCTE</sequence>
<proteinExistence type="predicted"/>
<organism evidence="2 3">
    <name type="scientific">Natronosalvus hydrolyticus</name>
    <dbReference type="NCBI Taxonomy" id="2979988"/>
    <lineage>
        <taxon>Archaea</taxon>
        <taxon>Methanobacteriati</taxon>
        <taxon>Methanobacteriota</taxon>
        <taxon>Stenosarchaea group</taxon>
        <taxon>Halobacteria</taxon>
        <taxon>Halobacteriales</taxon>
        <taxon>Natrialbaceae</taxon>
        <taxon>Natronosalvus</taxon>
    </lineage>
</organism>
<dbReference type="EMBL" id="JAOPJZ010000011">
    <property type="protein sequence ID" value="MCU4752929.1"/>
    <property type="molecule type" value="Genomic_DNA"/>
</dbReference>
<dbReference type="AlphaFoldDB" id="A0AAP2ZBH7"/>
<name>A0AAP2ZBH7_9EURY</name>
<dbReference type="RefSeq" id="WP_342809255.1">
    <property type="nucleotide sequence ID" value="NZ_JAOPJZ010000011.1"/>
</dbReference>
<evidence type="ECO:0000256" key="1">
    <source>
        <dbReference type="SAM" id="MobiDB-lite"/>
    </source>
</evidence>
<reference evidence="2 3" key="1">
    <citation type="submission" date="2022-09" db="EMBL/GenBank/DDBJ databases">
        <title>Enrichment on poylsaccharides allowed isolation of novel metabolic and taxonomic groups of Haloarchaea.</title>
        <authorList>
            <person name="Sorokin D.Y."/>
            <person name="Elcheninov A.G."/>
            <person name="Khizhniak T.V."/>
            <person name="Kolganova T.V."/>
            <person name="Kublanov I.V."/>
        </authorList>
    </citation>
    <scope>NUCLEOTIDE SEQUENCE [LARGE SCALE GENOMIC DNA]</scope>
    <source>
        <strain evidence="2 3">AArc-curdl1</strain>
    </source>
</reference>
<accession>A0AAP2ZBH7</accession>
<gene>
    <name evidence="2" type="ORF">OB919_13240</name>
</gene>
<protein>
    <submittedName>
        <fullName evidence="2">Uncharacterized protein</fullName>
    </submittedName>
</protein>
<feature type="region of interest" description="Disordered" evidence="1">
    <location>
        <begin position="57"/>
        <end position="86"/>
    </location>
</feature>
<feature type="compositionally biased region" description="Polar residues" evidence="1">
    <location>
        <begin position="58"/>
        <end position="78"/>
    </location>
</feature>
<evidence type="ECO:0000313" key="3">
    <source>
        <dbReference type="Proteomes" id="UP001321047"/>
    </source>
</evidence>
<evidence type="ECO:0000313" key="2">
    <source>
        <dbReference type="EMBL" id="MCU4752929.1"/>
    </source>
</evidence>
<dbReference type="Proteomes" id="UP001321047">
    <property type="component" value="Unassembled WGS sequence"/>
</dbReference>
<keyword evidence="3" id="KW-1185">Reference proteome</keyword>